<name>A0A926KQW9_9BACL</name>
<dbReference type="Pfam" id="PF09693">
    <property type="entry name" value="Phage_XkdX"/>
    <property type="match status" value="1"/>
</dbReference>
<evidence type="ECO:0000313" key="1">
    <source>
        <dbReference type="EMBL" id="MBD0381276.1"/>
    </source>
</evidence>
<accession>A0A926KQW9</accession>
<evidence type="ECO:0000313" key="2">
    <source>
        <dbReference type="Proteomes" id="UP000650466"/>
    </source>
</evidence>
<sequence>MTDFERIKMYFDRKWANVAQIRQYVSFGKITPEQFTEITNEVY</sequence>
<reference evidence="1" key="1">
    <citation type="submission" date="2020-09" db="EMBL/GenBank/DDBJ databases">
        <title>Draft Genome Sequence of Paenibacillus sp. WST5.</title>
        <authorList>
            <person name="Bao Z."/>
        </authorList>
    </citation>
    <scope>NUCLEOTIDE SEQUENCE</scope>
    <source>
        <strain evidence="1">WST5</strain>
    </source>
</reference>
<dbReference type="Proteomes" id="UP000650466">
    <property type="component" value="Unassembled WGS sequence"/>
</dbReference>
<keyword evidence="2" id="KW-1185">Reference proteome</keyword>
<protein>
    <submittedName>
        <fullName evidence="1">XkdX family protein</fullName>
    </submittedName>
</protein>
<comment type="caution">
    <text evidence="1">The sequence shown here is derived from an EMBL/GenBank/DDBJ whole genome shotgun (WGS) entry which is preliminary data.</text>
</comment>
<dbReference type="AlphaFoldDB" id="A0A926KQW9"/>
<dbReference type="RefSeq" id="WP_188175066.1">
    <property type="nucleotide sequence ID" value="NZ_JACVVD010000004.1"/>
</dbReference>
<dbReference type="NCBIfam" id="TIGR01669">
    <property type="entry name" value="phage_XkdX"/>
    <property type="match status" value="1"/>
</dbReference>
<proteinExistence type="predicted"/>
<gene>
    <name evidence="1" type="ORF">ICC18_14215</name>
</gene>
<organism evidence="1 2">
    <name type="scientific">Paenibacillus sedimenti</name>
    <dbReference type="NCBI Taxonomy" id="2770274"/>
    <lineage>
        <taxon>Bacteria</taxon>
        <taxon>Bacillati</taxon>
        <taxon>Bacillota</taxon>
        <taxon>Bacilli</taxon>
        <taxon>Bacillales</taxon>
        <taxon>Paenibacillaceae</taxon>
        <taxon>Paenibacillus</taxon>
    </lineage>
</organism>
<dbReference type="EMBL" id="JACVVD010000004">
    <property type="protein sequence ID" value="MBD0381276.1"/>
    <property type="molecule type" value="Genomic_DNA"/>
</dbReference>
<dbReference type="InterPro" id="IPR010022">
    <property type="entry name" value="XkdX"/>
</dbReference>